<organism evidence="2">
    <name type="scientific">Rhizophora mucronata</name>
    <name type="common">Asiatic mangrove</name>
    <dbReference type="NCBI Taxonomy" id="61149"/>
    <lineage>
        <taxon>Eukaryota</taxon>
        <taxon>Viridiplantae</taxon>
        <taxon>Streptophyta</taxon>
        <taxon>Embryophyta</taxon>
        <taxon>Tracheophyta</taxon>
        <taxon>Spermatophyta</taxon>
        <taxon>Magnoliopsida</taxon>
        <taxon>eudicotyledons</taxon>
        <taxon>Gunneridae</taxon>
        <taxon>Pentapetalae</taxon>
        <taxon>rosids</taxon>
        <taxon>fabids</taxon>
        <taxon>Malpighiales</taxon>
        <taxon>Rhizophoraceae</taxon>
        <taxon>Rhizophora</taxon>
    </lineage>
</organism>
<evidence type="ECO:0000256" key="1">
    <source>
        <dbReference type="SAM" id="MobiDB-lite"/>
    </source>
</evidence>
<accession>A0A2P2PZX0</accession>
<feature type="compositionally biased region" description="Basic and acidic residues" evidence="1">
    <location>
        <begin position="1"/>
        <end position="15"/>
    </location>
</feature>
<feature type="region of interest" description="Disordered" evidence="1">
    <location>
        <begin position="1"/>
        <end position="30"/>
    </location>
</feature>
<dbReference type="AlphaFoldDB" id="A0A2P2PZX0"/>
<reference evidence="2" key="1">
    <citation type="submission" date="2018-02" db="EMBL/GenBank/DDBJ databases">
        <title>Rhizophora mucronata_Transcriptome.</title>
        <authorList>
            <person name="Meera S.P."/>
            <person name="Sreeshan A."/>
            <person name="Augustine A."/>
        </authorList>
    </citation>
    <scope>NUCLEOTIDE SEQUENCE</scope>
    <source>
        <tissue evidence="2">Leaf</tissue>
    </source>
</reference>
<dbReference type="EMBL" id="GGEC01079755">
    <property type="protein sequence ID" value="MBX60239.1"/>
    <property type="molecule type" value="Transcribed_RNA"/>
</dbReference>
<evidence type="ECO:0000313" key="2">
    <source>
        <dbReference type="EMBL" id="MBX60239.1"/>
    </source>
</evidence>
<sequence>MRDDQAAKKRTRLYDQVRSNAVQSSPQFLTPSRPFKLSPLSSVQQRTMGAFNFH</sequence>
<protein>
    <submittedName>
        <fullName evidence="2">Uncharacterized protein</fullName>
    </submittedName>
</protein>
<proteinExistence type="predicted"/>
<feature type="compositionally biased region" description="Polar residues" evidence="1">
    <location>
        <begin position="17"/>
        <end position="30"/>
    </location>
</feature>
<name>A0A2P2PZX0_RHIMU</name>